<organism evidence="3 4">
    <name type="scientific">Actinomadura darangshiensis</name>
    <dbReference type="NCBI Taxonomy" id="705336"/>
    <lineage>
        <taxon>Bacteria</taxon>
        <taxon>Bacillati</taxon>
        <taxon>Actinomycetota</taxon>
        <taxon>Actinomycetes</taxon>
        <taxon>Streptosporangiales</taxon>
        <taxon>Thermomonosporaceae</taxon>
        <taxon>Actinomadura</taxon>
    </lineage>
</organism>
<evidence type="ECO:0000256" key="1">
    <source>
        <dbReference type="ARBA" id="ARBA00022527"/>
    </source>
</evidence>
<name>A0A4R5BRS1_9ACTN</name>
<dbReference type="AlphaFoldDB" id="A0A4R5BRS1"/>
<dbReference type="Proteomes" id="UP000295578">
    <property type="component" value="Unassembled WGS sequence"/>
</dbReference>
<dbReference type="CDD" id="cd16936">
    <property type="entry name" value="HATPase_RsbW-like"/>
    <property type="match status" value="1"/>
</dbReference>
<evidence type="ECO:0000313" key="4">
    <source>
        <dbReference type="Proteomes" id="UP000295578"/>
    </source>
</evidence>
<dbReference type="InterPro" id="IPR003594">
    <property type="entry name" value="HATPase_dom"/>
</dbReference>
<keyword evidence="1" id="KW-0723">Serine/threonine-protein kinase</keyword>
<dbReference type="GO" id="GO:0004674">
    <property type="term" value="F:protein serine/threonine kinase activity"/>
    <property type="evidence" value="ECO:0007669"/>
    <property type="project" value="UniProtKB-KW"/>
</dbReference>
<dbReference type="Gene3D" id="3.30.565.10">
    <property type="entry name" value="Histidine kinase-like ATPase, C-terminal domain"/>
    <property type="match status" value="1"/>
</dbReference>
<accession>A0A4R5BRS1</accession>
<gene>
    <name evidence="3" type="ORF">E1293_07005</name>
</gene>
<dbReference type="GO" id="GO:0005524">
    <property type="term" value="F:ATP binding"/>
    <property type="evidence" value="ECO:0007669"/>
    <property type="project" value="UniProtKB-KW"/>
</dbReference>
<dbReference type="OrthoDB" id="3474366at2"/>
<dbReference type="RefSeq" id="WP_132195049.1">
    <property type="nucleotide sequence ID" value="NZ_SMKY01000020.1"/>
</dbReference>
<keyword evidence="1" id="KW-0808">Transferase</keyword>
<keyword evidence="1" id="KW-0418">Kinase</keyword>
<proteinExistence type="predicted"/>
<sequence length="132" mass="14462">MPAAHLAPEAPALVLEPSDRAPAKARRYLIGRFRELGIADDFVGRVVVTELVTNAYKHVGFGQIVVGVIPDVRDDLVVIEVRDEGAGEPVVRGEDDDAESGRGLLLMEQLVHDWGVRPLNEEGKVVWARCSR</sequence>
<dbReference type="InterPro" id="IPR036890">
    <property type="entry name" value="HATPase_C_sf"/>
</dbReference>
<dbReference type="Pfam" id="PF13581">
    <property type="entry name" value="HATPase_c_2"/>
    <property type="match status" value="1"/>
</dbReference>
<dbReference type="EMBL" id="SMKY01000020">
    <property type="protein sequence ID" value="TDD87960.1"/>
    <property type="molecule type" value="Genomic_DNA"/>
</dbReference>
<keyword evidence="3" id="KW-0067">ATP-binding</keyword>
<evidence type="ECO:0000259" key="2">
    <source>
        <dbReference type="Pfam" id="PF13581"/>
    </source>
</evidence>
<keyword evidence="4" id="KW-1185">Reference proteome</keyword>
<comment type="caution">
    <text evidence="3">The sequence shown here is derived from an EMBL/GenBank/DDBJ whole genome shotgun (WGS) entry which is preliminary data.</text>
</comment>
<dbReference type="SUPFAM" id="SSF55874">
    <property type="entry name" value="ATPase domain of HSP90 chaperone/DNA topoisomerase II/histidine kinase"/>
    <property type="match status" value="1"/>
</dbReference>
<feature type="domain" description="Histidine kinase/HSP90-like ATPase" evidence="2">
    <location>
        <begin position="36"/>
        <end position="129"/>
    </location>
</feature>
<dbReference type="PANTHER" id="PTHR35526">
    <property type="entry name" value="ANTI-SIGMA-F FACTOR RSBW-RELATED"/>
    <property type="match status" value="1"/>
</dbReference>
<keyword evidence="3" id="KW-0547">Nucleotide-binding</keyword>
<dbReference type="PANTHER" id="PTHR35526:SF3">
    <property type="entry name" value="ANTI-SIGMA-F FACTOR RSBW"/>
    <property type="match status" value="1"/>
</dbReference>
<dbReference type="InterPro" id="IPR050267">
    <property type="entry name" value="Anti-sigma-factor_SerPK"/>
</dbReference>
<evidence type="ECO:0000313" key="3">
    <source>
        <dbReference type="EMBL" id="TDD87960.1"/>
    </source>
</evidence>
<protein>
    <submittedName>
        <fullName evidence="3">ATP-binding protein</fullName>
    </submittedName>
</protein>
<reference evidence="3 4" key="1">
    <citation type="submission" date="2019-03" db="EMBL/GenBank/DDBJ databases">
        <title>Draft genome sequences of novel Actinobacteria.</title>
        <authorList>
            <person name="Sahin N."/>
            <person name="Ay H."/>
            <person name="Saygin H."/>
        </authorList>
    </citation>
    <scope>NUCLEOTIDE SEQUENCE [LARGE SCALE GENOMIC DNA]</scope>
    <source>
        <strain evidence="3 4">DSM 45941</strain>
    </source>
</reference>